<dbReference type="Pfam" id="PF14604">
    <property type="entry name" value="SH3_9"/>
    <property type="match status" value="2"/>
</dbReference>
<evidence type="ECO:0000256" key="3">
    <source>
        <dbReference type="ARBA" id="ARBA00023054"/>
    </source>
</evidence>
<sequence>SAMSESSCFVAEFAYDATESDELTIEPGDIILDAQPAKDDGWMTGRKESSGKSGLFPDNFVVECSKAALKVPHQRIPAGASVFVAKRGDQQSTVYAGKQYGGRVVVPNSCLDFSGKAAAAAHPANPGGGVGAKQRASHIVGGVGLGNIFAGEPITLKRAEDQRAGVGKPAAPPPQQPQQPEDLVQVQFKYEATSRDELSLEPGQIVRVLSRQVEDEGWWRGEIDGRVGVFPDNFVVPYKPPVPPPAAAVRPAPANLVERPLPPQPAVKPSPPPPTPPKVGIKPGLRPVADPARNGPDMAEPKRLPPAVPQPADSVSMSVDYQEQQQRLRDEIEQLKQQDEERRRELQDLQRFKRTAQQDIALLKEDLDQMSKKYMAVTVDLDRLKKDLQALAAK</sequence>
<dbReference type="SUPFAM" id="SSF50044">
    <property type="entry name" value="SH3-domain"/>
    <property type="match status" value="2"/>
</dbReference>
<evidence type="ECO:0000259" key="7">
    <source>
        <dbReference type="PROSITE" id="PS50002"/>
    </source>
</evidence>
<dbReference type="EMBL" id="NIVC01000441">
    <property type="protein sequence ID" value="PAA82909.1"/>
    <property type="molecule type" value="Genomic_DNA"/>
</dbReference>
<proteinExistence type="predicted"/>
<comment type="caution">
    <text evidence="8">The sequence shown here is derived from an EMBL/GenBank/DDBJ whole genome shotgun (WGS) entry which is preliminary data.</text>
</comment>
<gene>
    <name evidence="8" type="ORF">BOX15_Mlig012381g2</name>
</gene>
<dbReference type="PRINTS" id="PR00452">
    <property type="entry name" value="SH3DOMAIN"/>
</dbReference>
<dbReference type="SMART" id="SM00326">
    <property type="entry name" value="SH3"/>
    <property type="match status" value="2"/>
</dbReference>
<evidence type="ECO:0000256" key="4">
    <source>
        <dbReference type="ARBA" id="ARBA00023136"/>
    </source>
</evidence>
<protein>
    <recommendedName>
        <fullName evidence="7">SH3 domain-containing protein</fullName>
    </recommendedName>
</protein>
<keyword evidence="2 5" id="KW-0728">SH3 domain</keyword>
<feature type="compositionally biased region" description="Pro residues" evidence="6">
    <location>
        <begin position="260"/>
        <end position="277"/>
    </location>
</feature>
<dbReference type="Gene3D" id="2.30.30.40">
    <property type="entry name" value="SH3 Domains"/>
    <property type="match status" value="2"/>
</dbReference>
<dbReference type="OrthoDB" id="10255964at2759"/>
<evidence type="ECO:0000313" key="8">
    <source>
        <dbReference type="EMBL" id="PAA82909.1"/>
    </source>
</evidence>
<dbReference type="PANTHER" id="PTHR14167:SF81">
    <property type="entry name" value="ENDOPHILIN-A"/>
    <property type="match status" value="1"/>
</dbReference>
<dbReference type="Proteomes" id="UP000215902">
    <property type="component" value="Unassembled WGS sequence"/>
</dbReference>
<reference evidence="8 9" key="1">
    <citation type="submission" date="2017-06" db="EMBL/GenBank/DDBJ databases">
        <title>A platform for efficient transgenesis in Macrostomum lignano, a flatworm model organism for stem cell research.</title>
        <authorList>
            <person name="Berezikov E."/>
        </authorList>
    </citation>
    <scope>NUCLEOTIDE SEQUENCE [LARGE SCALE GENOMIC DNA]</scope>
    <source>
        <strain evidence="8">DV1</strain>
        <tissue evidence="8">Whole organism</tissue>
    </source>
</reference>
<feature type="compositionally biased region" description="Polar residues" evidence="6">
    <location>
        <begin position="313"/>
        <end position="325"/>
    </location>
</feature>
<evidence type="ECO:0000256" key="5">
    <source>
        <dbReference type="PROSITE-ProRule" id="PRU00192"/>
    </source>
</evidence>
<dbReference type="PANTHER" id="PTHR14167">
    <property type="entry name" value="SH3 DOMAIN-CONTAINING"/>
    <property type="match status" value="1"/>
</dbReference>
<evidence type="ECO:0000256" key="2">
    <source>
        <dbReference type="ARBA" id="ARBA00022443"/>
    </source>
</evidence>
<feature type="region of interest" description="Disordered" evidence="6">
    <location>
        <begin position="256"/>
        <end position="326"/>
    </location>
</feature>
<feature type="region of interest" description="Disordered" evidence="6">
    <location>
        <begin position="161"/>
        <end position="181"/>
    </location>
</feature>
<feature type="non-terminal residue" evidence="8">
    <location>
        <position position="1"/>
    </location>
</feature>
<keyword evidence="3" id="KW-0175">Coiled coil</keyword>
<feature type="domain" description="SH3" evidence="7">
    <location>
        <begin position="179"/>
        <end position="240"/>
    </location>
</feature>
<organism evidence="8 9">
    <name type="scientific">Macrostomum lignano</name>
    <dbReference type="NCBI Taxonomy" id="282301"/>
    <lineage>
        <taxon>Eukaryota</taxon>
        <taxon>Metazoa</taxon>
        <taxon>Spiralia</taxon>
        <taxon>Lophotrochozoa</taxon>
        <taxon>Platyhelminthes</taxon>
        <taxon>Rhabditophora</taxon>
        <taxon>Macrostomorpha</taxon>
        <taxon>Macrostomida</taxon>
        <taxon>Macrostomidae</taxon>
        <taxon>Macrostomum</taxon>
    </lineage>
</organism>
<feature type="domain" description="SH3" evidence="7">
    <location>
        <begin position="4"/>
        <end position="66"/>
    </location>
</feature>
<dbReference type="STRING" id="282301.A0A267GC76"/>
<dbReference type="AlphaFoldDB" id="A0A267GC76"/>
<dbReference type="InterPro" id="IPR036028">
    <property type="entry name" value="SH3-like_dom_sf"/>
</dbReference>
<keyword evidence="9" id="KW-1185">Reference proteome</keyword>
<evidence type="ECO:0000256" key="6">
    <source>
        <dbReference type="SAM" id="MobiDB-lite"/>
    </source>
</evidence>
<evidence type="ECO:0000313" key="9">
    <source>
        <dbReference type="Proteomes" id="UP000215902"/>
    </source>
</evidence>
<accession>A0A267GC76</accession>
<dbReference type="PROSITE" id="PS50002">
    <property type="entry name" value="SH3"/>
    <property type="match status" value="2"/>
</dbReference>
<dbReference type="InterPro" id="IPR001452">
    <property type="entry name" value="SH3_domain"/>
</dbReference>
<keyword evidence="4" id="KW-0472">Membrane</keyword>
<comment type="subcellular location">
    <subcellularLocation>
        <location evidence="1">Membrane</location>
        <topology evidence="1">Peripheral membrane protein</topology>
    </subcellularLocation>
</comment>
<dbReference type="InterPro" id="IPR050384">
    <property type="entry name" value="Endophilin_SH3RF"/>
</dbReference>
<evidence type="ECO:0000256" key="1">
    <source>
        <dbReference type="ARBA" id="ARBA00004170"/>
    </source>
</evidence>
<name>A0A267GC76_9PLAT</name>